<dbReference type="InterPro" id="IPR016181">
    <property type="entry name" value="Acyl_CoA_acyltransferase"/>
</dbReference>
<dbReference type="InterPro" id="IPR016102">
    <property type="entry name" value="Succinyl-CoA_synth-like"/>
</dbReference>
<sequence length="880" mass="89589">MTDVDTAQPEPPTAVWALAADGTTVEVRELGAGDAPAVRGLYADLRPEDRYLRFFTLCRAGAGKYVDSITTNGGEDRPAFGAFHGGRLLGVASLATAAEGTSAELAVVVARDEQAHGIGTLLLEWLVAKARERGIGALTADVLAANPRMLRALGDLGLPLRCERDEEVLHVTIPLAPATRYPAAVDTRDRIADLLSLRPLLHPRSVVVVGAGRHPRSVGHAVLRNLLHGGFTGALAVVNPHARQVLGVPSHPSVTTLPFTPDLAVVCVPAADVVRVVRDCAERGVRAVVVISSGVSALPGAVSSLRRAAREHDVRVVGPNCVGVVNNARSAALDATFLDRVPGAGSVGVLAQSGGVAIALAHDLDRIGLGVSTLVSLGDEVDVSANDLLQWCIGDAGTGAVVAYLESHGNPRRFARLGAALSRRKPLVVVRAGSSEVGQRAATSHTAGLTSPPVALAALHRRVGATTVDGIAEAVEVLVLFGTQPLPAGPRVAVVTNAGGIGVLAADACTRAGLGCAALTADTRARLAELLTTGAVVSGPVDTTAVVDGDVFAAAVGLVAADPVVDAVITATVPTALGDPADGTGQAARQAHRLGVPILVVRPGSRTAVTAEAHGELRVPVYADVDPAARALAHAVARCAWLARPVVPARVTGLDDAAVLAAYDRTTTGDDGWVDPQQSLELLASLGVPTAAGRTVAPADAVAEIARAVAEHGPVAVKAVTGGLLHKSAAGGVHLGVTDGIGPVASLVGTFGDRLTGVFVQPMVAEGGEWLVGVRGDPRFGPLVVCGPGGNSAGSAPGHRVRLCPLTEADVADLVAGSDDPIALAEVVRRIAYLAELVPAVRELDINPVIVRPGSTVAVDARVRLVPLAVQDPLLRALPG</sequence>
<evidence type="ECO:0000259" key="1">
    <source>
        <dbReference type="PROSITE" id="PS51186"/>
    </source>
</evidence>
<dbReference type="InterPro" id="IPR013815">
    <property type="entry name" value="ATP_grasp_subdomain_1"/>
</dbReference>
<dbReference type="Pfam" id="PF13380">
    <property type="entry name" value="CoA_binding_2"/>
    <property type="match status" value="1"/>
</dbReference>
<dbReference type="SUPFAM" id="SSF51735">
    <property type="entry name" value="NAD(P)-binding Rossmann-fold domains"/>
    <property type="match status" value="1"/>
</dbReference>
<evidence type="ECO:0000313" key="2">
    <source>
        <dbReference type="EMBL" id="OLR94451.1"/>
    </source>
</evidence>
<organism evidence="2 3">
    <name type="scientific">Actinokineospora bangkokensis</name>
    <dbReference type="NCBI Taxonomy" id="1193682"/>
    <lineage>
        <taxon>Bacteria</taxon>
        <taxon>Bacillati</taxon>
        <taxon>Actinomycetota</taxon>
        <taxon>Actinomycetes</taxon>
        <taxon>Pseudonocardiales</taxon>
        <taxon>Pseudonocardiaceae</taxon>
        <taxon>Actinokineospora</taxon>
    </lineage>
</organism>
<dbReference type="Pfam" id="PF13549">
    <property type="entry name" value="ATP-grasp_5"/>
    <property type="match status" value="1"/>
</dbReference>
<dbReference type="Gene3D" id="3.30.470.20">
    <property type="entry name" value="ATP-grasp fold, B domain"/>
    <property type="match status" value="1"/>
</dbReference>
<dbReference type="CDD" id="cd04301">
    <property type="entry name" value="NAT_SF"/>
    <property type="match status" value="1"/>
</dbReference>
<dbReference type="Gene3D" id="3.30.1490.20">
    <property type="entry name" value="ATP-grasp fold, A domain"/>
    <property type="match status" value="1"/>
</dbReference>
<reference evidence="2 3" key="1">
    <citation type="submission" date="2016-10" db="EMBL/GenBank/DDBJ databases">
        <title>The Draft Genome Sequence of Actinokineospora bangkokensis 44EHWT reveals the biosynthetic pathway of antifungal compounds Thailandins with unusual extender unit butylmalonyl-CoA.</title>
        <authorList>
            <person name="Greule A."/>
            <person name="Intra B."/>
            <person name="Flemming S."/>
            <person name="Rommel M.G."/>
            <person name="Panbangred W."/>
            <person name="Bechthold A."/>
        </authorList>
    </citation>
    <scope>NUCLEOTIDE SEQUENCE [LARGE SCALE GENOMIC DNA]</scope>
    <source>
        <strain evidence="2 3">44EHW</strain>
    </source>
</reference>
<dbReference type="InterPro" id="IPR000182">
    <property type="entry name" value="GNAT_dom"/>
</dbReference>
<dbReference type="EMBL" id="MKQR01000007">
    <property type="protein sequence ID" value="OLR94451.1"/>
    <property type="molecule type" value="Genomic_DNA"/>
</dbReference>
<dbReference type="RefSeq" id="WP_158075606.1">
    <property type="nucleotide sequence ID" value="NZ_MKQR01000007.1"/>
</dbReference>
<dbReference type="GO" id="GO:0016747">
    <property type="term" value="F:acyltransferase activity, transferring groups other than amino-acyl groups"/>
    <property type="evidence" value="ECO:0007669"/>
    <property type="project" value="InterPro"/>
</dbReference>
<dbReference type="Pfam" id="PF00583">
    <property type="entry name" value="Acetyltransf_1"/>
    <property type="match status" value="1"/>
</dbReference>
<dbReference type="PANTHER" id="PTHR42793:SF1">
    <property type="entry name" value="PEPTIDYL-LYSINE N-ACETYLTRANSFERASE PATZ"/>
    <property type="match status" value="1"/>
</dbReference>
<dbReference type="STRING" id="1193682.BJP25_11910"/>
<accession>A0A1Q9LR34</accession>
<dbReference type="Gene3D" id="3.40.630.30">
    <property type="match status" value="1"/>
</dbReference>
<name>A0A1Q9LR34_9PSEU</name>
<comment type="caution">
    <text evidence="2">The sequence shown here is derived from an EMBL/GenBank/DDBJ whole genome shotgun (WGS) entry which is preliminary data.</text>
</comment>
<dbReference type="Proteomes" id="UP000186040">
    <property type="component" value="Unassembled WGS sequence"/>
</dbReference>
<dbReference type="AlphaFoldDB" id="A0A1Q9LR34"/>
<gene>
    <name evidence="2" type="ORF">BJP25_11910</name>
</gene>
<dbReference type="PANTHER" id="PTHR42793">
    <property type="entry name" value="COA BINDING DOMAIN CONTAINING PROTEIN"/>
    <property type="match status" value="1"/>
</dbReference>
<feature type="domain" description="N-acetyltransferase" evidence="1">
    <location>
        <begin position="25"/>
        <end position="180"/>
    </location>
</feature>
<dbReference type="Pfam" id="PF13607">
    <property type="entry name" value="Succ_CoA_lig"/>
    <property type="match status" value="1"/>
</dbReference>
<dbReference type="SUPFAM" id="SSF52210">
    <property type="entry name" value="Succinyl-CoA synthetase domains"/>
    <property type="match status" value="2"/>
</dbReference>
<protein>
    <recommendedName>
        <fullName evidence="1">N-acetyltransferase domain-containing protein</fullName>
    </recommendedName>
</protein>
<dbReference type="InterPro" id="IPR003781">
    <property type="entry name" value="CoA-bd"/>
</dbReference>
<evidence type="ECO:0000313" key="3">
    <source>
        <dbReference type="Proteomes" id="UP000186040"/>
    </source>
</evidence>
<dbReference type="InterPro" id="IPR032875">
    <property type="entry name" value="Succ_CoA_lig_flav_dom"/>
</dbReference>
<dbReference type="SUPFAM" id="SSF56059">
    <property type="entry name" value="Glutathione synthetase ATP-binding domain-like"/>
    <property type="match status" value="1"/>
</dbReference>
<keyword evidence="3" id="KW-1185">Reference proteome</keyword>
<dbReference type="PROSITE" id="PS51186">
    <property type="entry name" value="GNAT"/>
    <property type="match status" value="1"/>
</dbReference>
<dbReference type="SUPFAM" id="SSF55729">
    <property type="entry name" value="Acyl-CoA N-acyltransferases (Nat)"/>
    <property type="match status" value="1"/>
</dbReference>
<dbReference type="GO" id="GO:0005524">
    <property type="term" value="F:ATP binding"/>
    <property type="evidence" value="ECO:0007669"/>
    <property type="project" value="InterPro"/>
</dbReference>
<dbReference type="OrthoDB" id="190266at2"/>
<proteinExistence type="predicted"/>
<dbReference type="SMART" id="SM00881">
    <property type="entry name" value="CoA_binding"/>
    <property type="match status" value="1"/>
</dbReference>
<dbReference type="Gene3D" id="3.40.50.720">
    <property type="entry name" value="NAD(P)-binding Rossmann-like Domain"/>
    <property type="match status" value="1"/>
</dbReference>
<dbReference type="Gene3D" id="3.40.50.261">
    <property type="entry name" value="Succinyl-CoA synthetase domains"/>
    <property type="match status" value="2"/>
</dbReference>
<dbReference type="InterPro" id="IPR036291">
    <property type="entry name" value="NAD(P)-bd_dom_sf"/>
</dbReference>